<evidence type="ECO:0008006" key="4">
    <source>
        <dbReference type="Google" id="ProtNLM"/>
    </source>
</evidence>
<dbReference type="AlphaFoldDB" id="A0A543PWX3"/>
<dbReference type="EMBL" id="VFQF01000001">
    <property type="protein sequence ID" value="TQN48581.1"/>
    <property type="molecule type" value="Genomic_DNA"/>
</dbReference>
<keyword evidence="1" id="KW-0812">Transmembrane</keyword>
<evidence type="ECO:0000313" key="2">
    <source>
        <dbReference type="EMBL" id="TQN48581.1"/>
    </source>
</evidence>
<evidence type="ECO:0000313" key="3">
    <source>
        <dbReference type="Proteomes" id="UP000320085"/>
    </source>
</evidence>
<keyword evidence="1" id="KW-0472">Membrane</keyword>
<feature type="transmembrane region" description="Helical" evidence="1">
    <location>
        <begin position="12"/>
        <end position="32"/>
    </location>
</feature>
<accession>A0A543PWX3</accession>
<dbReference type="Proteomes" id="UP000320085">
    <property type="component" value="Unassembled WGS sequence"/>
</dbReference>
<protein>
    <recommendedName>
        <fullName evidence="4">Zn-dependent protease with chaperone function</fullName>
    </recommendedName>
</protein>
<sequence>MGVVGARLTKALADAAGVAVSTVLTAALTSLLPGPLPWVAFLGVLSMTVGLLTGAGERVAVRALHGARPLTQAEWAALAPAIVLLCQSGVGPPLVRLWLKPGAGTMSARGAGRRSVLVSAGLVAQVRLGRLPPDQAAAVVGHAAGLVRVGAVRSDLALELWTIPWRSLRGIGVSVAHACGRLPLVRLMWRARFVVGLIALGQGVTAGQPEAAVAGSLSAALVALSYLLPHWERARSAHEQAIGDEQVARAGLAPALAAFLLRQSRSAATFERIHALRLAHDSAQPATSPVRSTRP</sequence>
<keyword evidence="1" id="KW-1133">Transmembrane helix</keyword>
<name>A0A543PWX3_9MICO</name>
<evidence type="ECO:0000256" key="1">
    <source>
        <dbReference type="SAM" id="Phobius"/>
    </source>
</evidence>
<organism evidence="2 3">
    <name type="scientific">Humibacillus xanthopallidus</name>
    <dbReference type="NCBI Taxonomy" id="412689"/>
    <lineage>
        <taxon>Bacteria</taxon>
        <taxon>Bacillati</taxon>
        <taxon>Actinomycetota</taxon>
        <taxon>Actinomycetes</taxon>
        <taxon>Micrococcales</taxon>
        <taxon>Intrasporangiaceae</taxon>
        <taxon>Humibacillus</taxon>
    </lineage>
</organism>
<proteinExistence type="predicted"/>
<comment type="caution">
    <text evidence="2">The sequence shown here is derived from an EMBL/GenBank/DDBJ whole genome shotgun (WGS) entry which is preliminary data.</text>
</comment>
<gene>
    <name evidence="2" type="ORF">FHX52_1720</name>
</gene>
<reference evidence="2 3" key="1">
    <citation type="submission" date="2019-06" db="EMBL/GenBank/DDBJ databases">
        <title>Sequencing the genomes of 1000 actinobacteria strains.</title>
        <authorList>
            <person name="Klenk H.-P."/>
        </authorList>
    </citation>
    <scope>NUCLEOTIDE SEQUENCE [LARGE SCALE GENOMIC DNA]</scope>
    <source>
        <strain evidence="2 3">DSM 21776</strain>
    </source>
</reference>